<name>A0A1G7VQU8_CHIFI</name>
<dbReference type="PANTHER" id="PTHR43479">
    <property type="entry name" value="ACREF/ENVCD OPERON REPRESSOR-RELATED"/>
    <property type="match status" value="1"/>
</dbReference>
<dbReference type="RefSeq" id="WP_089834885.1">
    <property type="nucleotide sequence ID" value="NZ_FNBN01000005.1"/>
</dbReference>
<dbReference type="Gene3D" id="1.10.357.10">
    <property type="entry name" value="Tetracycline Repressor, domain 2"/>
    <property type="match status" value="1"/>
</dbReference>
<dbReference type="InterPro" id="IPR036271">
    <property type="entry name" value="Tet_transcr_reg_TetR-rel_C_sf"/>
</dbReference>
<dbReference type="SUPFAM" id="SSF46689">
    <property type="entry name" value="Homeodomain-like"/>
    <property type="match status" value="1"/>
</dbReference>
<keyword evidence="1 2" id="KW-0238">DNA-binding</keyword>
<dbReference type="InterPro" id="IPR050624">
    <property type="entry name" value="HTH-type_Tx_Regulator"/>
</dbReference>
<dbReference type="PRINTS" id="PR00455">
    <property type="entry name" value="HTHTETR"/>
</dbReference>
<organism evidence="4 5">
    <name type="scientific">Chitinophaga filiformis</name>
    <name type="common">Myxococcus filiformis</name>
    <name type="synonym">Flexibacter filiformis</name>
    <dbReference type="NCBI Taxonomy" id="104663"/>
    <lineage>
        <taxon>Bacteria</taxon>
        <taxon>Pseudomonadati</taxon>
        <taxon>Bacteroidota</taxon>
        <taxon>Chitinophagia</taxon>
        <taxon>Chitinophagales</taxon>
        <taxon>Chitinophagaceae</taxon>
        <taxon>Chitinophaga</taxon>
    </lineage>
</organism>
<dbReference type="PROSITE" id="PS50977">
    <property type="entry name" value="HTH_TETR_2"/>
    <property type="match status" value="1"/>
</dbReference>
<dbReference type="InterPro" id="IPR009057">
    <property type="entry name" value="Homeodomain-like_sf"/>
</dbReference>
<accession>A0A1G7VQU8</accession>
<evidence type="ECO:0000256" key="2">
    <source>
        <dbReference type="PROSITE-ProRule" id="PRU00335"/>
    </source>
</evidence>
<dbReference type="EMBL" id="FNBN01000005">
    <property type="protein sequence ID" value="SDG62192.1"/>
    <property type="molecule type" value="Genomic_DNA"/>
</dbReference>
<dbReference type="Proteomes" id="UP000199045">
    <property type="component" value="Unassembled WGS sequence"/>
</dbReference>
<evidence type="ECO:0000259" key="3">
    <source>
        <dbReference type="PROSITE" id="PS50977"/>
    </source>
</evidence>
<protein>
    <submittedName>
        <fullName evidence="4">DNA-binding transcriptional regulator, AcrR family</fullName>
    </submittedName>
</protein>
<dbReference type="PANTHER" id="PTHR43479:SF11">
    <property type="entry name" value="ACREF_ENVCD OPERON REPRESSOR-RELATED"/>
    <property type="match status" value="1"/>
</dbReference>
<feature type="domain" description="HTH tetR-type" evidence="3">
    <location>
        <begin position="12"/>
        <end position="72"/>
    </location>
</feature>
<evidence type="ECO:0000313" key="4">
    <source>
        <dbReference type="EMBL" id="SDG62192.1"/>
    </source>
</evidence>
<dbReference type="AlphaFoldDB" id="A0A1G7VQU8"/>
<feature type="DNA-binding region" description="H-T-H motif" evidence="2">
    <location>
        <begin position="35"/>
        <end position="54"/>
    </location>
</feature>
<dbReference type="InterPro" id="IPR001647">
    <property type="entry name" value="HTH_TetR"/>
</dbReference>
<proteinExistence type="predicted"/>
<dbReference type="SUPFAM" id="SSF48498">
    <property type="entry name" value="Tetracyclin repressor-like, C-terminal domain"/>
    <property type="match status" value="1"/>
</dbReference>
<dbReference type="OrthoDB" id="594604at2"/>
<sequence length="202" mass="23568">MGIKERKARHRVNMHKDILHAALSIVRDEGYRSLSLRRLANNMEFSAATMYLYFKNKEALMVDLARLGYQQLNASIDSNCKGINNPRKRLKAMLTTYWHFAIHEKELYLVMQETGMELNELDLLFPEMLTFINSISQAITKVCRKEARTDIYLKRKCYISMAIVQGLTSLNLIHKDMDEHCQFQMLEEAIDILIASLNDMKM</sequence>
<evidence type="ECO:0000256" key="1">
    <source>
        <dbReference type="ARBA" id="ARBA00023125"/>
    </source>
</evidence>
<dbReference type="Pfam" id="PF00440">
    <property type="entry name" value="TetR_N"/>
    <property type="match status" value="1"/>
</dbReference>
<gene>
    <name evidence="4" type="ORF">SAMN04488121_105230</name>
</gene>
<dbReference type="GO" id="GO:0003677">
    <property type="term" value="F:DNA binding"/>
    <property type="evidence" value="ECO:0007669"/>
    <property type="project" value="UniProtKB-UniRule"/>
</dbReference>
<dbReference type="STRING" id="104663.SAMN04488121_105230"/>
<evidence type="ECO:0000313" key="5">
    <source>
        <dbReference type="Proteomes" id="UP000199045"/>
    </source>
</evidence>
<reference evidence="5" key="1">
    <citation type="submission" date="2016-10" db="EMBL/GenBank/DDBJ databases">
        <authorList>
            <person name="Varghese N."/>
            <person name="Submissions S."/>
        </authorList>
    </citation>
    <scope>NUCLEOTIDE SEQUENCE [LARGE SCALE GENOMIC DNA]</scope>
    <source>
        <strain evidence="5">DSM 527</strain>
    </source>
</reference>